<dbReference type="Proteomes" id="UP000694844">
    <property type="component" value="Chromosome 6"/>
</dbReference>
<sequence>MKCSFLDITYLTITNSNYPRGSISSAYEFKSQFEGTRRADKMSLLGTLENVDLPKVLKITGGSLYIPKWRTFKVGECIVVFSCADQIIVKGCMKSVETRALKQDLGFIPYDTSEQFYDIHCIGKTYKTIGELIKEFPRYLVPSSDLFAIIEKEGDCESVRIEKKSLLEVEEIREYKGNCSVTKDTYTNTQDLQGEMLCCEVKDGPKAGLSIVLPNALNCEMEIFQDTDKYSLQDIMERFNLPRKLKFCNPHFDKHLKDTLKLENEIYASALSNKMIFFADVGKCNLMCVDEKIRECSNVVCELVENLDLTNVQVEVLKDSVLEVETFSPLYAIPETSMYVDVQTYTIIGTEKIQTSQDTPAVKDETDTQCPARGGFSDEYIQLWEPGKVPQSFLSGSGCLNIDTEGGEDTRPKQSSPQLCTGKQDKEPGVAARPSGLNISESVNRERARSPTVEVVNSPRASSPSLPPRHREKSSSLPMAAHKESNKRSMSLPTDSLDVSPGLPENSFEDLGVEPLCALLKEYNLDKLADVCFNEKLDGNFIVSLTDEDFREEPFCLGNFQIKKLNKLKKGWRAT</sequence>
<accession>A0A8B8AJ24</accession>
<dbReference type="OrthoDB" id="6091297at2759"/>
<dbReference type="GeneID" id="111101731"/>
<evidence type="ECO:0000256" key="1">
    <source>
        <dbReference type="SAM" id="MobiDB-lite"/>
    </source>
</evidence>
<dbReference type="RefSeq" id="XP_022290029.1">
    <property type="nucleotide sequence ID" value="XM_022434321.1"/>
</dbReference>
<organism evidence="2 3">
    <name type="scientific">Crassostrea virginica</name>
    <name type="common">Eastern oyster</name>
    <dbReference type="NCBI Taxonomy" id="6565"/>
    <lineage>
        <taxon>Eukaryota</taxon>
        <taxon>Metazoa</taxon>
        <taxon>Spiralia</taxon>
        <taxon>Lophotrochozoa</taxon>
        <taxon>Mollusca</taxon>
        <taxon>Bivalvia</taxon>
        <taxon>Autobranchia</taxon>
        <taxon>Pteriomorphia</taxon>
        <taxon>Ostreida</taxon>
        <taxon>Ostreoidea</taxon>
        <taxon>Ostreidae</taxon>
        <taxon>Crassostrea</taxon>
    </lineage>
</organism>
<dbReference type="KEGG" id="cvn:111101731"/>
<keyword evidence="2" id="KW-1185">Reference proteome</keyword>
<evidence type="ECO:0000313" key="3">
    <source>
        <dbReference type="RefSeq" id="XP_022290029.1"/>
    </source>
</evidence>
<evidence type="ECO:0000313" key="2">
    <source>
        <dbReference type="Proteomes" id="UP000694844"/>
    </source>
</evidence>
<proteinExistence type="predicted"/>
<feature type="region of interest" description="Disordered" evidence="1">
    <location>
        <begin position="400"/>
        <end position="495"/>
    </location>
</feature>
<protein>
    <submittedName>
        <fullName evidence="3">Uncharacterized protein LOC111101731</fullName>
    </submittedName>
</protein>
<reference evidence="3" key="1">
    <citation type="submission" date="2025-08" db="UniProtKB">
        <authorList>
            <consortium name="RefSeq"/>
        </authorList>
    </citation>
    <scope>IDENTIFICATION</scope>
    <source>
        <tissue evidence="3">Whole sample</tissue>
    </source>
</reference>
<gene>
    <name evidence="3" type="primary">LOC111101731</name>
</gene>
<dbReference type="AlphaFoldDB" id="A0A8B8AJ24"/>
<name>A0A8B8AJ24_CRAVI</name>